<feature type="transmembrane region" description="Helical" evidence="7">
    <location>
        <begin position="40"/>
        <end position="65"/>
    </location>
</feature>
<evidence type="ECO:0000313" key="9">
    <source>
        <dbReference type="Proteomes" id="UP001431221"/>
    </source>
</evidence>
<organism evidence="8 9">
    <name type="scientific">Roseibium sediminicola</name>
    <dbReference type="NCBI Taxonomy" id="2933272"/>
    <lineage>
        <taxon>Bacteria</taxon>
        <taxon>Pseudomonadati</taxon>
        <taxon>Pseudomonadota</taxon>
        <taxon>Alphaproteobacteria</taxon>
        <taxon>Hyphomicrobiales</taxon>
        <taxon>Stappiaceae</taxon>
        <taxon>Roseibium</taxon>
    </lineage>
</organism>
<evidence type="ECO:0000256" key="4">
    <source>
        <dbReference type="ARBA" id="ARBA00022692"/>
    </source>
</evidence>
<evidence type="ECO:0000256" key="2">
    <source>
        <dbReference type="ARBA" id="ARBA00007928"/>
    </source>
</evidence>
<dbReference type="PANTHER" id="PTHR30086">
    <property type="entry name" value="ARGININE EXPORTER PROTEIN ARGO"/>
    <property type="match status" value="1"/>
</dbReference>
<reference evidence="8" key="1">
    <citation type="submission" date="2022-04" db="EMBL/GenBank/DDBJ databases">
        <title>Roseibium sp. CAU 1639 isolated from mud.</title>
        <authorList>
            <person name="Kim W."/>
        </authorList>
    </citation>
    <scope>NUCLEOTIDE SEQUENCE</scope>
    <source>
        <strain evidence="8">CAU 1639</strain>
    </source>
</reference>
<protein>
    <submittedName>
        <fullName evidence="8">LysE family translocator</fullName>
    </submittedName>
</protein>
<comment type="caution">
    <text evidence="8">The sequence shown here is derived from an EMBL/GenBank/DDBJ whole genome shotgun (WGS) entry which is preliminary data.</text>
</comment>
<comment type="subcellular location">
    <subcellularLocation>
        <location evidence="1">Cell membrane</location>
        <topology evidence="1">Multi-pass membrane protein</topology>
    </subcellularLocation>
</comment>
<keyword evidence="3" id="KW-1003">Cell membrane</keyword>
<keyword evidence="6 7" id="KW-0472">Membrane</keyword>
<gene>
    <name evidence="8" type="ORF">M0H32_02165</name>
</gene>
<feature type="transmembrane region" description="Helical" evidence="7">
    <location>
        <begin position="183"/>
        <end position="202"/>
    </location>
</feature>
<feature type="transmembrane region" description="Helical" evidence="7">
    <location>
        <begin position="144"/>
        <end position="167"/>
    </location>
</feature>
<dbReference type="PIRSF" id="PIRSF006324">
    <property type="entry name" value="LeuE"/>
    <property type="match status" value="1"/>
</dbReference>
<dbReference type="RefSeq" id="WP_248150117.1">
    <property type="nucleotide sequence ID" value="NZ_JALNMJ010000001.1"/>
</dbReference>
<sequence>MTLEAYLAFIAASLILTMSPGPSILLGMVHALRFGSRKTLFTALGDISANLIQMLLVAIGLGVLIASSVLAFQLLKWGGVLVLVYMSLRMLRGAPGASLETAPVSSSHPARLFLSGFLVAFGNPKALLFFTAFFPQFIDPQADLASQLLVMCPTMAALDFTFVMLYASSARAALGFLRSRPMLLNRISGTALMGAAGILAFAK</sequence>
<evidence type="ECO:0000256" key="3">
    <source>
        <dbReference type="ARBA" id="ARBA00022475"/>
    </source>
</evidence>
<dbReference type="EMBL" id="JALNMJ010000001">
    <property type="protein sequence ID" value="MCK7610952.1"/>
    <property type="molecule type" value="Genomic_DNA"/>
</dbReference>
<dbReference type="Pfam" id="PF01810">
    <property type="entry name" value="LysE"/>
    <property type="match status" value="1"/>
</dbReference>
<feature type="transmembrane region" description="Helical" evidence="7">
    <location>
        <begin position="6"/>
        <end position="28"/>
    </location>
</feature>
<evidence type="ECO:0000313" key="8">
    <source>
        <dbReference type="EMBL" id="MCK7610952.1"/>
    </source>
</evidence>
<accession>A0ABT0GNF2</accession>
<keyword evidence="4 7" id="KW-0812">Transmembrane</keyword>
<proteinExistence type="inferred from homology"/>
<dbReference type="InterPro" id="IPR001123">
    <property type="entry name" value="LeuE-type"/>
</dbReference>
<dbReference type="Proteomes" id="UP001431221">
    <property type="component" value="Unassembled WGS sequence"/>
</dbReference>
<evidence type="ECO:0000256" key="6">
    <source>
        <dbReference type="ARBA" id="ARBA00023136"/>
    </source>
</evidence>
<keyword evidence="9" id="KW-1185">Reference proteome</keyword>
<dbReference type="PANTHER" id="PTHR30086:SF14">
    <property type="entry name" value="HOMOSERINE_HOMOSERINE LACTONE EFFLUX PROTEIN"/>
    <property type="match status" value="1"/>
</dbReference>
<evidence type="ECO:0000256" key="1">
    <source>
        <dbReference type="ARBA" id="ARBA00004651"/>
    </source>
</evidence>
<evidence type="ECO:0000256" key="5">
    <source>
        <dbReference type="ARBA" id="ARBA00022989"/>
    </source>
</evidence>
<name>A0ABT0GNF2_9HYPH</name>
<feature type="transmembrane region" description="Helical" evidence="7">
    <location>
        <begin position="112"/>
        <end position="138"/>
    </location>
</feature>
<keyword evidence="5 7" id="KW-1133">Transmembrane helix</keyword>
<evidence type="ECO:0000256" key="7">
    <source>
        <dbReference type="SAM" id="Phobius"/>
    </source>
</evidence>
<comment type="similarity">
    <text evidence="2">Belongs to the Rht family.</text>
</comment>